<evidence type="ECO:0000259" key="2">
    <source>
        <dbReference type="Pfam" id="PF12816"/>
    </source>
</evidence>
<keyword evidence="4" id="KW-1185">Reference proteome</keyword>
<name>C5LY84_PERM5</name>
<dbReference type="InterPro" id="IPR045111">
    <property type="entry name" value="Vps41/Vps8"/>
</dbReference>
<dbReference type="RefSeq" id="XP_002765697.1">
    <property type="nucleotide sequence ID" value="XM_002765651.1"/>
</dbReference>
<evidence type="ECO:0000313" key="4">
    <source>
        <dbReference type="Proteomes" id="UP000007800"/>
    </source>
</evidence>
<dbReference type="OrthoDB" id="289913at2759"/>
<evidence type="ECO:0000256" key="1">
    <source>
        <dbReference type="ARBA" id="ARBA00009422"/>
    </source>
</evidence>
<dbReference type="OMA" id="IREVCIM"/>
<dbReference type="SUPFAM" id="SSF50978">
    <property type="entry name" value="WD40 repeat-like"/>
    <property type="match status" value="1"/>
</dbReference>
<dbReference type="InterPro" id="IPR025941">
    <property type="entry name" value="Vps8_central_dom"/>
</dbReference>
<dbReference type="Proteomes" id="UP000007800">
    <property type="component" value="Unassembled WGS sequence"/>
</dbReference>
<dbReference type="InParanoid" id="C5LY84"/>
<dbReference type="PANTHER" id="PTHR12616:SF8">
    <property type="entry name" value="VACUOLAR PROTEIN SORTING-ASSOCIATED PROTEIN 8 HOMOLOG"/>
    <property type="match status" value="1"/>
</dbReference>
<proteinExistence type="inferred from homology"/>
<evidence type="ECO:0000313" key="3">
    <source>
        <dbReference type="EMBL" id="EEQ98414.1"/>
    </source>
</evidence>
<protein>
    <recommendedName>
        <fullName evidence="2">Vacuolar protein sorting-associated protein 8 central domain-containing protein</fullName>
    </recommendedName>
</protein>
<organism evidence="4">
    <name type="scientific">Perkinsus marinus (strain ATCC 50983 / TXsc)</name>
    <dbReference type="NCBI Taxonomy" id="423536"/>
    <lineage>
        <taxon>Eukaryota</taxon>
        <taxon>Sar</taxon>
        <taxon>Alveolata</taxon>
        <taxon>Perkinsozoa</taxon>
        <taxon>Perkinsea</taxon>
        <taxon>Perkinsida</taxon>
        <taxon>Perkinsidae</taxon>
        <taxon>Perkinsus</taxon>
    </lineage>
</organism>
<dbReference type="GO" id="GO:0030897">
    <property type="term" value="C:HOPS complex"/>
    <property type="evidence" value="ECO:0007669"/>
    <property type="project" value="TreeGrafter"/>
</dbReference>
<accession>C5LY84</accession>
<sequence>MTASSAITLSTPAAKSLTSLDYSSVELPIKASVKGVRTGVSTFRFTCIAACRGPKVALGTQHGHTIVVSHELGAQRVRTIRPPAEDAGPARSVDWSVDGSGLVVGYASGAVALFDANTYALQKLVRDMQNSPITAVAFWGPTGRQNLLTTDELGRCYMLTFNTFLVTMTCEKKLLLKKEKPVKAMAALRGSKMVDAGLVAMVSEEALTVVGMVPTPRLVFEMPLSEADSLSLCWCTEPVMLCVGVGKTLHMLRPREDLTTFDVIGQVLLPSKDFSTGFRGIRCVGGGLVAAVVAPAQEPSAREVILVQTNRPRGTMLRGTGQVVYRHRLLGTYCPDLITVIGSTVVLPGYQAGADSHHFTEVTVGYWQDEIKKLMDQQEMSAAITLVSGIGSGSLPQLADVYRPNSVEMEALLRVFLLDMPKDDLERVQECVTLAVDACASMALWDFLYSVVFARCEACGEAVRDVYLKVVETRLRSGVLPAGTVDSEIVAFVLARFQDELAKDPTVEVRRAAEDFCLSVNPESLDLNFTTRMATEFGLWSVVVYIYNVAFGDYTTPLQLFVDASVRAMERLQAKGQRQRLASMPLVEYLYSYLASTLAGKPYPLETPTPVPKPPATAVNDLVKAVFSDTSGCFDQLLEISASEFFKALPLTEECIQQCSIRMTKRPDRDVDAEAWRSYYVFVAKACQVLGIAIEPREVRQQVLKVMLEAFPEKRIQVAFERIYEDDKCASIDVAEFVKEAAAKGMRSVQAWALGHCLGDYQEMLACYLDAPQLSEDIFDDIIRSDDPQISRGIRTAALALVRRLIELNPAETGRLFMDGTLELEESTGPVVKLGDISDDLYCAFLLPLLNPDSSWRNAEGRRKFYRAHAMTGLELLLRTDRQSGVSKFLLRADKDAIPLDQARELCQRYSSVQGMLCLCEKAEDDDGAVTTVLDALAKAQEESHKLELVSLAADFTLRRAEKLQPEQISKLWMPCLAMACDDLQISEMLLRKGGVLDLVPVGQSIETLLRKRPGRRVDDDALRKPLVSLLGGIGFSYSLAEATEDICRQDASKLFSDLVSRQSRALSVGSVLCQGCQRPLVGEGNISGKVTIFDCGHTYHDKCCQPEPDEMNPSPTLREYRVTLGGIFFLMYRSYRRLCAVMRVAGPSEAGQQMEIRRLLNTWGKADLVDNVEALWRDQALNDRNKVHAVYRLVSVNCEDSSKLLERILDEVVVEVEGGRFSHPQSVARLCYCWAKARPSTPLPECLSAVLCDDKQGARGRRIGRLNSGTLAGLLWAYAKTPGTAGHESVFSVASEHLATNLTSLSGTPIREVCIMLWSFAAFWKHRRPEPLPFELLLALASRILSDPSAQPREMASALWAVATLELWRGDQDRAVVPMLRQAIEAMLPGWPYGFPTREFSNVLWAVTRTESLVNSMEVRQLMESACRLILGRGGGRPWKVEELAMVATALSGYIGKVEKEDRHATEALVTVMNSVASVGSVDGNLATFAQAMLPVADRVDQAAKAKLLVTAEEALKASRLDTTALISVIDLFGEESPSAALEAAWKAAIGLVLRHIREGRPVEIRSLGSAGAREVCKQLGVLGAPSDLPGNLQAKLVGHRFASVVEYVLTPEDGDGESVSGPPTVFLPVPQNTSSVTVLTPYHHGWVRNTEPDFRALEEVARVLEAHRDTHDCGWVRLVLSRAPCVSSLAAMAQFVERRDLEHEQSFYGRRFGDSDGRDGGTGSMASALLLVVPG</sequence>
<dbReference type="InterPro" id="IPR015943">
    <property type="entry name" value="WD40/YVTN_repeat-like_dom_sf"/>
</dbReference>
<dbReference type="Gene3D" id="2.130.10.10">
    <property type="entry name" value="YVTN repeat-like/Quinoprotein amine dehydrogenase"/>
    <property type="match status" value="1"/>
</dbReference>
<comment type="similarity">
    <text evidence="1">Belongs to the VPS8 family.</text>
</comment>
<reference evidence="3 4" key="1">
    <citation type="submission" date="2008-07" db="EMBL/GenBank/DDBJ databases">
        <authorList>
            <person name="El-Sayed N."/>
            <person name="Caler E."/>
            <person name="Inman J."/>
            <person name="Amedeo P."/>
            <person name="Hass B."/>
            <person name="Wortman J."/>
        </authorList>
    </citation>
    <scope>NUCLEOTIDE SEQUENCE [LARGE SCALE GENOMIC DNA]</scope>
    <source>
        <strain evidence="4">ATCC 50983 / TXsc</strain>
    </source>
</reference>
<dbReference type="EMBL" id="GG686772">
    <property type="protein sequence ID" value="EEQ98414.1"/>
    <property type="molecule type" value="Genomic_DNA"/>
</dbReference>
<dbReference type="GO" id="GO:0034058">
    <property type="term" value="P:endosomal vesicle fusion"/>
    <property type="evidence" value="ECO:0007669"/>
    <property type="project" value="TreeGrafter"/>
</dbReference>
<dbReference type="GeneID" id="9040881"/>
<dbReference type="Pfam" id="PF12816">
    <property type="entry name" value="TPR_Vps8"/>
    <property type="match status" value="1"/>
</dbReference>
<dbReference type="GO" id="GO:0006623">
    <property type="term" value="P:protein targeting to vacuole"/>
    <property type="evidence" value="ECO:0007669"/>
    <property type="project" value="InterPro"/>
</dbReference>
<dbReference type="GO" id="GO:0005770">
    <property type="term" value="C:late endosome"/>
    <property type="evidence" value="ECO:0007669"/>
    <property type="project" value="TreeGrafter"/>
</dbReference>
<dbReference type="PANTHER" id="PTHR12616">
    <property type="entry name" value="VACUOLAR PROTEIN SORTING VPS41"/>
    <property type="match status" value="1"/>
</dbReference>
<gene>
    <name evidence="3" type="ORF">Pmar_PMAR013763</name>
</gene>
<dbReference type="InterPro" id="IPR036322">
    <property type="entry name" value="WD40_repeat_dom_sf"/>
</dbReference>
<dbReference type="Pfam" id="PF23410">
    <property type="entry name" value="Beta-prop_VPS8"/>
    <property type="match status" value="1"/>
</dbReference>
<feature type="domain" description="Vacuolar protein sorting-associated protein 8 central" evidence="2">
    <location>
        <begin position="512"/>
        <end position="631"/>
    </location>
</feature>